<dbReference type="Pfam" id="PF17293">
    <property type="entry name" value="Arm-DNA-bind_5"/>
    <property type="match status" value="1"/>
</dbReference>
<proteinExistence type="predicted"/>
<name>J3CH97_9FLAO</name>
<feature type="domain" description="Arm DNA-binding" evidence="1">
    <location>
        <begin position="9"/>
        <end position="80"/>
    </location>
</feature>
<accession>J3CH97</accession>
<evidence type="ECO:0000313" key="2">
    <source>
        <dbReference type="EMBL" id="EJL71386.1"/>
    </source>
</evidence>
<protein>
    <recommendedName>
        <fullName evidence="1">Arm DNA-binding domain-containing protein</fullName>
    </recommendedName>
</protein>
<reference evidence="2 3" key="1">
    <citation type="journal article" date="2012" name="J. Bacteriol.">
        <title>Twenty-one genome sequences from Pseudomonas species and 19 genome sequences from diverse bacteria isolated from the rhizosphere and endosphere of Populus deltoides.</title>
        <authorList>
            <person name="Brown S.D."/>
            <person name="Utturkar S.M."/>
            <person name="Klingeman D.M."/>
            <person name="Johnson C.M."/>
            <person name="Martin S.L."/>
            <person name="Land M.L."/>
            <person name="Lu T.Y."/>
            <person name="Schadt C.W."/>
            <person name="Doktycz M.J."/>
            <person name="Pelletier D.A."/>
        </authorList>
    </citation>
    <scope>NUCLEOTIDE SEQUENCE [LARGE SCALE GENOMIC DNA]</scope>
    <source>
        <strain evidence="2 3">CF314</strain>
    </source>
</reference>
<organism evidence="2 3">
    <name type="scientific">Chryseobacterium populi</name>
    <dbReference type="NCBI Taxonomy" id="1144316"/>
    <lineage>
        <taxon>Bacteria</taxon>
        <taxon>Pseudomonadati</taxon>
        <taxon>Bacteroidota</taxon>
        <taxon>Flavobacteriia</taxon>
        <taxon>Flavobacteriales</taxon>
        <taxon>Weeksellaceae</taxon>
        <taxon>Chryseobacterium group</taxon>
        <taxon>Chryseobacterium</taxon>
    </lineage>
</organism>
<dbReference type="Proteomes" id="UP000007509">
    <property type="component" value="Unassembled WGS sequence"/>
</dbReference>
<sequence length="88" mass="10143">MQTYSLLFYAKKMKNNPEMSTIYMRITVGGKRNEISTGQIVKTLHWNIKLGKISGNNPQSKQLNGFLEGVCAKLFKCYREKTYTCRSL</sequence>
<dbReference type="EMBL" id="AKJY01000041">
    <property type="protein sequence ID" value="EJL71386.1"/>
    <property type="molecule type" value="Genomic_DNA"/>
</dbReference>
<dbReference type="InterPro" id="IPR035386">
    <property type="entry name" value="Arm-DNA-bind_5"/>
</dbReference>
<gene>
    <name evidence="2" type="ORF">PMI13_02334</name>
</gene>
<evidence type="ECO:0000313" key="3">
    <source>
        <dbReference type="Proteomes" id="UP000007509"/>
    </source>
</evidence>
<keyword evidence="3" id="KW-1185">Reference proteome</keyword>
<dbReference type="AlphaFoldDB" id="J3CH97"/>
<comment type="caution">
    <text evidence="2">The sequence shown here is derived from an EMBL/GenBank/DDBJ whole genome shotgun (WGS) entry which is preliminary data.</text>
</comment>
<evidence type="ECO:0000259" key="1">
    <source>
        <dbReference type="Pfam" id="PF17293"/>
    </source>
</evidence>